<keyword evidence="9" id="KW-1185">Reference proteome</keyword>
<feature type="region of interest" description="Disordered" evidence="6">
    <location>
        <begin position="244"/>
        <end position="292"/>
    </location>
</feature>
<keyword evidence="4" id="KW-0804">Transcription</keyword>
<dbReference type="Pfam" id="PF00931">
    <property type="entry name" value="NB-ARC"/>
    <property type="match status" value="1"/>
</dbReference>
<dbReference type="InterPro" id="IPR005158">
    <property type="entry name" value="BTAD"/>
</dbReference>
<dbReference type="EMBL" id="PTIX01000013">
    <property type="protein sequence ID" value="PPK65655.1"/>
    <property type="molecule type" value="Genomic_DNA"/>
</dbReference>
<dbReference type="InterPro" id="IPR036388">
    <property type="entry name" value="WH-like_DNA-bd_sf"/>
</dbReference>
<dbReference type="InterPro" id="IPR051677">
    <property type="entry name" value="AfsR-DnrI-RedD_regulator"/>
</dbReference>
<evidence type="ECO:0000256" key="1">
    <source>
        <dbReference type="ARBA" id="ARBA00005820"/>
    </source>
</evidence>
<dbReference type="SMART" id="SM01043">
    <property type="entry name" value="BTAD"/>
    <property type="match status" value="1"/>
</dbReference>
<dbReference type="AlphaFoldDB" id="A0A2S6GKB5"/>
<evidence type="ECO:0000256" key="4">
    <source>
        <dbReference type="ARBA" id="ARBA00023163"/>
    </source>
</evidence>
<evidence type="ECO:0000259" key="7">
    <source>
        <dbReference type="PROSITE" id="PS51755"/>
    </source>
</evidence>
<evidence type="ECO:0000256" key="6">
    <source>
        <dbReference type="SAM" id="MobiDB-lite"/>
    </source>
</evidence>
<dbReference type="SUPFAM" id="SSF48452">
    <property type="entry name" value="TPR-like"/>
    <property type="match status" value="3"/>
</dbReference>
<comment type="similarity">
    <text evidence="1">Belongs to the AfsR/DnrI/RedD regulatory family.</text>
</comment>
<dbReference type="Gene3D" id="3.40.50.300">
    <property type="entry name" value="P-loop containing nucleotide triphosphate hydrolases"/>
    <property type="match status" value="1"/>
</dbReference>
<evidence type="ECO:0000256" key="3">
    <source>
        <dbReference type="ARBA" id="ARBA00023125"/>
    </source>
</evidence>
<dbReference type="InterPro" id="IPR002182">
    <property type="entry name" value="NB-ARC"/>
</dbReference>
<evidence type="ECO:0000256" key="2">
    <source>
        <dbReference type="ARBA" id="ARBA00023015"/>
    </source>
</evidence>
<dbReference type="SUPFAM" id="SSF52540">
    <property type="entry name" value="P-loop containing nucleoside triphosphate hydrolases"/>
    <property type="match status" value="1"/>
</dbReference>
<dbReference type="PANTHER" id="PTHR35807">
    <property type="entry name" value="TRANSCRIPTIONAL REGULATOR REDD-RELATED"/>
    <property type="match status" value="1"/>
</dbReference>
<name>A0A2S6GKB5_9PSEU</name>
<dbReference type="Pfam" id="PF00486">
    <property type="entry name" value="Trans_reg_C"/>
    <property type="match status" value="1"/>
</dbReference>
<dbReference type="CDD" id="cd15831">
    <property type="entry name" value="BTAD"/>
    <property type="match status" value="1"/>
</dbReference>
<dbReference type="InterPro" id="IPR011990">
    <property type="entry name" value="TPR-like_helical_dom_sf"/>
</dbReference>
<dbReference type="InterPro" id="IPR019734">
    <property type="entry name" value="TPR_rpt"/>
</dbReference>
<dbReference type="PANTHER" id="PTHR35807:SF1">
    <property type="entry name" value="TRANSCRIPTIONAL REGULATOR REDD"/>
    <property type="match status" value="1"/>
</dbReference>
<dbReference type="GO" id="GO:0003677">
    <property type="term" value="F:DNA binding"/>
    <property type="evidence" value="ECO:0007669"/>
    <property type="project" value="UniProtKB-UniRule"/>
</dbReference>
<feature type="DNA-binding region" description="OmpR/PhoB-type" evidence="5">
    <location>
        <begin position="1"/>
        <end position="93"/>
    </location>
</feature>
<dbReference type="SUPFAM" id="SSF46894">
    <property type="entry name" value="C-terminal effector domain of the bipartite response regulators"/>
    <property type="match status" value="1"/>
</dbReference>
<evidence type="ECO:0000313" key="8">
    <source>
        <dbReference type="EMBL" id="PPK65655.1"/>
    </source>
</evidence>
<protein>
    <submittedName>
        <fullName evidence="8">DNA-binding SARP family transcriptional activator</fullName>
    </submittedName>
</protein>
<comment type="caution">
    <text evidence="8">The sequence shown here is derived from an EMBL/GenBank/DDBJ whole genome shotgun (WGS) entry which is preliminary data.</text>
</comment>
<dbReference type="GO" id="GO:0000160">
    <property type="term" value="P:phosphorelay signal transduction system"/>
    <property type="evidence" value="ECO:0007669"/>
    <property type="project" value="InterPro"/>
</dbReference>
<dbReference type="SMART" id="SM00862">
    <property type="entry name" value="Trans_reg_C"/>
    <property type="match status" value="1"/>
</dbReference>
<gene>
    <name evidence="8" type="ORF">CLV40_113139</name>
</gene>
<dbReference type="PROSITE" id="PS51755">
    <property type="entry name" value="OMPR_PHOB"/>
    <property type="match status" value="1"/>
</dbReference>
<keyword evidence="3 5" id="KW-0238">DNA-binding</keyword>
<accession>A0A2S6GKB5</accession>
<keyword evidence="2" id="KW-0805">Transcription regulation</keyword>
<dbReference type="PRINTS" id="PR00364">
    <property type="entry name" value="DISEASERSIST"/>
</dbReference>
<sequence length="1049" mass="113898">MVLRLLGPIEMVVDQRTLDLGGPRQRIVLAVLGLNANRVVPVEQLIDAVWDASPPSTARGQIQICISALRKLFGDAGRADAIRTRPPGYLLELADDDVDSLRFNAMVTRARAEADAGGVEDAAATLRAALALWRGSALSGVASDLVRRAAVPLDDRRVAVIEERIRLDLQLGRHEEISGELRALVHAHPLRERLHGFLMLALYRAGRQAEALEVGRAARAALIEEIGIEPGQELQDLERAILNRDPALSAPPPRPGTTRGAATEGDRPGDRSPAAGAPAQAEAPLTIPRQLPASITDFTGRDDLVESIRAGLEADPEEVRYAVPIVAISGKGGVGKSSVAVRAAHEVADHFPDGQLYADMRAHDGDDRTAKLLARFLRALGVPGTAVPDDLDERVELYRSRVSGKRLLLVLDDVTDEAQVLPLLPGSATCAVITTSRVRLSGLPGARWVDVDVFDVDQSVELLTRIIGTTRVEAEPEAAVELITFCGGLPLALRIAGARLASRTHWRIDGLVRRLRDEARRLDEFAHHGLELRSNIGLTYRDLPPQAQRLFQLFALIRAPEFPAWTAAALLDTDMFDAEDILESLVDAQLLDTVEYADASAPRYRFHDLIRVYAWEKLWESTGQTERTETLARLLGAWLGLAEEAHRREYGGDYTILHGVAARWAPATWDEIGLTANPIDWLDGERRSLVTAVRQAAQAGLDELCWDLALTSVTLFESKGYFDDWQECARIALDAAERAGNLLGVAATRYSVGTLHMMQTRLAEAGECFTEALAEFSRAGQEHGRALVLRNHAHVDGLRGDVGAMLAKYTEALATMRAVGDRIGEAHILRSLAKHHLEEGETAVARALLDDAVRICREVRCLRAEAQVEHRVAELHVATGQIDLARKSLHRVLQIVRDTGDRIGETYALYGLGVVRHKEGRLDNAETTLVHALDLSRRVGERLIEAKALYALGRIALARGGGGAGTPHLEQARALFDELGSALWQAKALLALSEAHETGAAALAAVDRAAELLADLGSKEAGQLLAEVEVTRSALASTSLPDGYADRGL</sequence>
<evidence type="ECO:0000313" key="9">
    <source>
        <dbReference type="Proteomes" id="UP000239203"/>
    </source>
</evidence>
<dbReference type="SMART" id="SM00028">
    <property type="entry name" value="TPR"/>
    <property type="match status" value="5"/>
</dbReference>
<evidence type="ECO:0000256" key="5">
    <source>
        <dbReference type="PROSITE-ProRule" id="PRU01091"/>
    </source>
</evidence>
<feature type="compositionally biased region" description="Low complexity" evidence="6">
    <location>
        <begin position="273"/>
        <end position="284"/>
    </location>
</feature>
<dbReference type="InterPro" id="IPR001867">
    <property type="entry name" value="OmpR/PhoB-type_DNA-bd"/>
</dbReference>
<feature type="domain" description="OmpR/PhoB-type" evidence="7">
    <location>
        <begin position="1"/>
        <end position="93"/>
    </location>
</feature>
<reference evidence="8 9" key="1">
    <citation type="submission" date="2018-02" db="EMBL/GenBank/DDBJ databases">
        <title>Genomic Encyclopedia of Archaeal and Bacterial Type Strains, Phase II (KMG-II): from individual species to whole genera.</title>
        <authorList>
            <person name="Goeker M."/>
        </authorList>
    </citation>
    <scope>NUCLEOTIDE SEQUENCE [LARGE SCALE GENOMIC DNA]</scope>
    <source>
        <strain evidence="8 9">YU 961-1</strain>
    </source>
</reference>
<dbReference type="InterPro" id="IPR016032">
    <property type="entry name" value="Sig_transdc_resp-reg_C-effctor"/>
</dbReference>
<organism evidence="8 9">
    <name type="scientific">Actinokineospora auranticolor</name>
    <dbReference type="NCBI Taxonomy" id="155976"/>
    <lineage>
        <taxon>Bacteria</taxon>
        <taxon>Bacillati</taxon>
        <taxon>Actinomycetota</taxon>
        <taxon>Actinomycetes</taxon>
        <taxon>Pseudonocardiales</taxon>
        <taxon>Pseudonocardiaceae</taxon>
        <taxon>Actinokineospora</taxon>
    </lineage>
</organism>
<dbReference type="GO" id="GO:0043531">
    <property type="term" value="F:ADP binding"/>
    <property type="evidence" value="ECO:0007669"/>
    <property type="project" value="InterPro"/>
</dbReference>
<dbReference type="Gene3D" id="1.10.10.10">
    <property type="entry name" value="Winged helix-like DNA-binding domain superfamily/Winged helix DNA-binding domain"/>
    <property type="match status" value="2"/>
</dbReference>
<dbReference type="Gene3D" id="1.25.40.10">
    <property type="entry name" value="Tetratricopeptide repeat domain"/>
    <property type="match status" value="3"/>
</dbReference>
<dbReference type="InterPro" id="IPR027417">
    <property type="entry name" value="P-loop_NTPase"/>
</dbReference>
<dbReference type="Proteomes" id="UP000239203">
    <property type="component" value="Unassembled WGS sequence"/>
</dbReference>
<proteinExistence type="inferred from homology"/>
<dbReference type="Pfam" id="PF03704">
    <property type="entry name" value="BTAD"/>
    <property type="match status" value="1"/>
</dbReference>
<dbReference type="GO" id="GO:0006355">
    <property type="term" value="P:regulation of DNA-templated transcription"/>
    <property type="evidence" value="ECO:0007669"/>
    <property type="project" value="InterPro"/>
</dbReference>